<keyword evidence="3" id="KW-1185">Reference proteome</keyword>
<dbReference type="Proteomes" id="UP001148185">
    <property type="component" value="Unassembled WGS sequence"/>
</dbReference>
<keyword evidence="1" id="KW-0732">Signal</keyword>
<proteinExistence type="predicted"/>
<dbReference type="AlphaFoldDB" id="A0A9X4HEI1"/>
<comment type="caution">
    <text evidence="2">The sequence shown here is derived from an EMBL/GenBank/DDBJ whole genome shotgun (WGS) entry which is preliminary data.</text>
</comment>
<feature type="signal peptide" evidence="1">
    <location>
        <begin position="1"/>
        <end position="29"/>
    </location>
</feature>
<organism evidence="2 3">
    <name type="scientific">Pseudomonas shahriarae</name>
    <dbReference type="NCBI Taxonomy" id="2745512"/>
    <lineage>
        <taxon>Bacteria</taxon>
        <taxon>Pseudomonadati</taxon>
        <taxon>Pseudomonadota</taxon>
        <taxon>Gammaproteobacteria</taxon>
        <taxon>Pseudomonadales</taxon>
        <taxon>Pseudomonadaceae</taxon>
        <taxon>Pseudomonas</taxon>
    </lineage>
</organism>
<feature type="chain" id="PRO_5040763356" description="Ig-like domain-containing protein" evidence="1">
    <location>
        <begin position="30"/>
        <end position="400"/>
    </location>
</feature>
<dbReference type="EMBL" id="JAMDHA010000026">
    <property type="protein sequence ID" value="MDD1010233.1"/>
    <property type="molecule type" value="Genomic_DNA"/>
</dbReference>
<sequence>MNLSLARQTAISNAVLLPLLMSMLSPAQAAPPQAVLVGPTGKTCLTAAVTDNGNVLGACINQTPTQAWFFRPPSTFINLKPPALGSACDPHQMGVNVMVGTCKKLLGISGVVTWSINTPSGPPTELLPLILDLRTSFGAANLHGQVAGQSIGTRQTAVLWPLFGEGKPIMVSNRYDNCKVADINDEAHNGLPNVALNCGNSPRVATYDGVKYLVNTLKTPADATNCKVTAINNSDKAAGTCHYTNGPSKATFWSSFDAVPTTLASANGYATETQFFNENDLIVVKETDTTPGKIVRPRLWRQVSNQAPYVPVPSGCNLIQVDALAQAVDKTIMTCVPTDSNAPLGVYTWSPAEGLTEVLGMAGTEDNLARTISISGTLGGGYGVTPSGSAQAFQVSLPGL</sequence>
<evidence type="ECO:0000313" key="2">
    <source>
        <dbReference type="EMBL" id="MDD1010233.1"/>
    </source>
</evidence>
<accession>A0A9X4HEI1</accession>
<dbReference type="RefSeq" id="WP_273877807.1">
    <property type="nucleotide sequence ID" value="NZ_JAMDHA010000026.1"/>
</dbReference>
<name>A0A9X4HEI1_9PSED</name>
<reference evidence="2 3" key="1">
    <citation type="submission" date="2022-05" db="EMBL/GenBank/DDBJ databases">
        <title>Novel Pseudomonas spp. Isolated from a Rainbow Trout Aquaculture Facility.</title>
        <authorList>
            <person name="Testerman T."/>
            <person name="Graf J."/>
        </authorList>
    </citation>
    <scope>NUCLEOTIDE SEQUENCE [LARGE SCALE GENOMIC DNA]</scope>
    <source>
        <strain evidence="2 3">ID1042</strain>
    </source>
</reference>
<protein>
    <recommendedName>
        <fullName evidence="4">Ig-like domain-containing protein</fullName>
    </recommendedName>
</protein>
<evidence type="ECO:0000313" key="3">
    <source>
        <dbReference type="Proteomes" id="UP001148185"/>
    </source>
</evidence>
<evidence type="ECO:0008006" key="4">
    <source>
        <dbReference type="Google" id="ProtNLM"/>
    </source>
</evidence>
<evidence type="ECO:0000256" key="1">
    <source>
        <dbReference type="SAM" id="SignalP"/>
    </source>
</evidence>
<gene>
    <name evidence="2" type="ORF">M5G27_22380</name>
</gene>